<evidence type="ECO:0000259" key="1">
    <source>
        <dbReference type="PROSITE" id="PS50011"/>
    </source>
</evidence>
<evidence type="ECO:0000313" key="2">
    <source>
        <dbReference type="EMBL" id="KIO18092.1"/>
    </source>
</evidence>
<dbReference type="InterPro" id="IPR011009">
    <property type="entry name" value="Kinase-like_dom_sf"/>
</dbReference>
<accession>A0A0C3L9B2</accession>
<gene>
    <name evidence="2" type="ORF">M407DRAFT_226415</name>
</gene>
<dbReference type="PIRSF" id="PIRSF000654">
    <property type="entry name" value="Integrin-linked_kinase"/>
    <property type="match status" value="1"/>
</dbReference>
<dbReference type="Pfam" id="PF07714">
    <property type="entry name" value="PK_Tyr_Ser-Thr"/>
    <property type="match status" value="1"/>
</dbReference>
<organism evidence="2 3">
    <name type="scientific">Tulasnella calospora MUT 4182</name>
    <dbReference type="NCBI Taxonomy" id="1051891"/>
    <lineage>
        <taxon>Eukaryota</taxon>
        <taxon>Fungi</taxon>
        <taxon>Dikarya</taxon>
        <taxon>Basidiomycota</taxon>
        <taxon>Agaricomycotina</taxon>
        <taxon>Agaricomycetes</taxon>
        <taxon>Cantharellales</taxon>
        <taxon>Tulasnellaceae</taxon>
        <taxon>Tulasnella</taxon>
    </lineage>
</organism>
<dbReference type="PROSITE" id="PS50011">
    <property type="entry name" value="PROTEIN_KINASE_DOM"/>
    <property type="match status" value="1"/>
</dbReference>
<name>A0A0C3L9B2_9AGAM</name>
<feature type="non-terminal residue" evidence="2">
    <location>
        <position position="1"/>
    </location>
</feature>
<dbReference type="SMART" id="SM00220">
    <property type="entry name" value="S_TKc"/>
    <property type="match status" value="1"/>
</dbReference>
<dbReference type="AlphaFoldDB" id="A0A0C3L9B2"/>
<dbReference type="STRING" id="1051891.A0A0C3L9B2"/>
<dbReference type="GO" id="GO:0004674">
    <property type="term" value="F:protein serine/threonine kinase activity"/>
    <property type="evidence" value="ECO:0007669"/>
    <property type="project" value="TreeGrafter"/>
</dbReference>
<evidence type="ECO:0000313" key="3">
    <source>
        <dbReference type="Proteomes" id="UP000054248"/>
    </source>
</evidence>
<dbReference type="PROSITE" id="PS00108">
    <property type="entry name" value="PROTEIN_KINASE_ST"/>
    <property type="match status" value="1"/>
</dbReference>
<dbReference type="InterPro" id="IPR001245">
    <property type="entry name" value="Ser-Thr/Tyr_kinase_cat_dom"/>
</dbReference>
<keyword evidence="3" id="KW-1185">Reference proteome</keyword>
<dbReference type="InterPro" id="IPR051681">
    <property type="entry name" value="Ser/Thr_Kinases-Pseudokinases"/>
</dbReference>
<dbReference type="GO" id="GO:0005524">
    <property type="term" value="F:ATP binding"/>
    <property type="evidence" value="ECO:0007669"/>
    <property type="project" value="InterPro"/>
</dbReference>
<reference evidence="2 3" key="1">
    <citation type="submission" date="2014-04" db="EMBL/GenBank/DDBJ databases">
        <authorList>
            <consortium name="DOE Joint Genome Institute"/>
            <person name="Kuo A."/>
            <person name="Girlanda M."/>
            <person name="Perotto S."/>
            <person name="Kohler A."/>
            <person name="Nagy L.G."/>
            <person name="Floudas D."/>
            <person name="Copeland A."/>
            <person name="Barry K.W."/>
            <person name="Cichocki N."/>
            <person name="Veneault-Fourrey C."/>
            <person name="LaButti K."/>
            <person name="Lindquist E.A."/>
            <person name="Lipzen A."/>
            <person name="Lundell T."/>
            <person name="Morin E."/>
            <person name="Murat C."/>
            <person name="Sun H."/>
            <person name="Tunlid A."/>
            <person name="Henrissat B."/>
            <person name="Grigoriev I.V."/>
            <person name="Hibbett D.S."/>
            <person name="Martin F."/>
            <person name="Nordberg H.P."/>
            <person name="Cantor M.N."/>
            <person name="Hua S.X."/>
        </authorList>
    </citation>
    <scope>NUCLEOTIDE SEQUENCE [LARGE SCALE GENOMIC DNA]</scope>
    <source>
        <strain evidence="2 3">MUT 4182</strain>
    </source>
</reference>
<dbReference type="InterPro" id="IPR008271">
    <property type="entry name" value="Ser/Thr_kinase_AS"/>
</dbReference>
<dbReference type="SUPFAM" id="SSF56112">
    <property type="entry name" value="Protein kinase-like (PK-like)"/>
    <property type="match status" value="1"/>
</dbReference>
<dbReference type="OrthoDB" id="4062651at2759"/>
<dbReference type="InterPro" id="IPR000719">
    <property type="entry name" value="Prot_kinase_dom"/>
</dbReference>
<dbReference type="HOGENOM" id="CLU_000288_7_18_1"/>
<dbReference type="Gene3D" id="1.10.510.10">
    <property type="entry name" value="Transferase(Phosphotransferase) domain 1"/>
    <property type="match status" value="1"/>
</dbReference>
<reference evidence="3" key="2">
    <citation type="submission" date="2015-01" db="EMBL/GenBank/DDBJ databases">
        <title>Evolutionary Origins and Diversification of the Mycorrhizal Mutualists.</title>
        <authorList>
            <consortium name="DOE Joint Genome Institute"/>
            <consortium name="Mycorrhizal Genomics Consortium"/>
            <person name="Kohler A."/>
            <person name="Kuo A."/>
            <person name="Nagy L.G."/>
            <person name="Floudas D."/>
            <person name="Copeland A."/>
            <person name="Barry K.W."/>
            <person name="Cichocki N."/>
            <person name="Veneault-Fourrey C."/>
            <person name="LaButti K."/>
            <person name="Lindquist E.A."/>
            <person name="Lipzen A."/>
            <person name="Lundell T."/>
            <person name="Morin E."/>
            <person name="Murat C."/>
            <person name="Riley R."/>
            <person name="Ohm R."/>
            <person name="Sun H."/>
            <person name="Tunlid A."/>
            <person name="Henrissat B."/>
            <person name="Grigoriev I.V."/>
            <person name="Hibbett D.S."/>
            <person name="Martin F."/>
        </authorList>
    </citation>
    <scope>NUCLEOTIDE SEQUENCE [LARGE SCALE GENOMIC DNA]</scope>
    <source>
        <strain evidence="3">MUT 4182</strain>
    </source>
</reference>
<dbReference type="EMBL" id="KN823313">
    <property type="protein sequence ID" value="KIO18092.1"/>
    <property type="molecule type" value="Genomic_DNA"/>
</dbReference>
<sequence length="226" mass="25554">KWFQHERRTWFALLEHPNIVPLLGWTVTPYLSFISPWCKKGNIKRHLKKFSKIERLQLLLGIAKGLEYLHSRRPPVVHGDLKPENVLLSDQGEPLLTDFGMSIILGQEELYSSSHLCGGSIPWMSPELMKEGSKSCQSDVYSFGSLAFTVLTGEVPHSGLTHPQILLKVCDAVNPRDPIDDWDKYPRLQGSVGKLLRDCWSQPLDARPSMSAVVGRLTIILESRRS</sequence>
<dbReference type="PANTHER" id="PTHR44329">
    <property type="entry name" value="SERINE/THREONINE-PROTEIN KINASE TNNI3K-RELATED"/>
    <property type="match status" value="1"/>
</dbReference>
<protein>
    <recommendedName>
        <fullName evidence="1">Protein kinase domain-containing protein</fullName>
    </recommendedName>
</protein>
<proteinExistence type="predicted"/>
<dbReference type="Proteomes" id="UP000054248">
    <property type="component" value="Unassembled WGS sequence"/>
</dbReference>
<feature type="domain" description="Protein kinase" evidence="1">
    <location>
        <begin position="1"/>
        <end position="219"/>
    </location>
</feature>